<sequence>MMCVSLLGAEGTGVAIGVQGVAIDVQRVALGVQGVANGVQVTESASLHKNTECVAFVPMLSLQSDAECQHRTSTFEHLHGRIVPMSDHGRTMRSATIKFLGRVVPRVQALHYDAKQQFCLYHDERHKPCFCMQDGKGLVDFTDGIRHLAAGVASSQLPDNSASMTAVKVQAIVTGAWKSVHKQLQEAPPEKLDELTAMHKITWRSQEGRAWQCLM</sequence>
<feature type="non-terminal residue" evidence="1">
    <location>
        <position position="1"/>
    </location>
</feature>
<evidence type="ECO:0000313" key="1">
    <source>
        <dbReference type="EMBL" id="GFH24965.1"/>
    </source>
</evidence>
<dbReference type="AlphaFoldDB" id="A0A699ZSR1"/>
<dbReference type="Proteomes" id="UP000485058">
    <property type="component" value="Unassembled WGS sequence"/>
</dbReference>
<comment type="caution">
    <text evidence="1">The sequence shown here is derived from an EMBL/GenBank/DDBJ whole genome shotgun (WGS) entry which is preliminary data.</text>
</comment>
<proteinExistence type="predicted"/>
<dbReference type="EMBL" id="BLLF01002681">
    <property type="protein sequence ID" value="GFH24965.1"/>
    <property type="molecule type" value="Genomic_DNA"/>
</dbReference>
<accession>A0A699ZSR1</accession>
<keyword evidence="2" id="KW-1185">Reference proteome</keyword>
<reference evidence="1 2" key="1">
    <citation type="submission" date="2020-02" db="EMBL/GenBank/DDBJ databases">
        <title>Draft genome sequence of Haematococcus lacustris strain NIES-144.</title>
        <authorList>
            <person name="Morimoto D."/>
            <person name="Nakagawa S."/>
            <person name="Yoshida T."/>
            <person name="Sawayama S."/>
        </authorList>
    </citation>
    <scope>NUCLEOTIDE SEQUENCE [LARGE SCALE GENOMIC DNA]</scope>
    <source>
        <strain evidence="1 2">NIES-144</strain>
    </source>
</reference>
<protein>
    <submittedName>
        <fullName evidence="1">Uncharacterized protein</fullName>
    </submittedName>
</protein>
<organism evidence="1 2">
    <name type="scientific">Haematococcus lacustris</name>
    <name type="common">Green alga</name>
    <name type="synonym">Haematococcus pluvialis</name>
    <dbReference type="NCBI Taxonomy" id="44745"/>
    <lineage>
        <taxon>Eukaryota</taxon>
        <taxon>Viridiplantae</taxon>
        <taxon>Chlorophyta</taxon>
        <taxon>core chlorophytes</taxon>
        <taxon>Chlorophyceae</taxon>
        <taxon>CS clade</taxon>
        <taxon>Chlamydomonadales</taxon>
        <taxon>Haematococcaceae</taxon>
        <taxon>Haematococcus</taxon>
    </lineage>
</organism>
<name>A0A699ZSR1_HAELA</name>
<feature type="non-terminal residue" evidence="1">
    <location>
        <position position="215"/>
    </location>
</feature>
<evidence type="ECO:0000313" key="2">
    <source>
        <dbReference type="Proteomes" id="UP000485058"/>
    </source>
</evidence>
<gene>
    <name evidence="1" type="ORF">HaLaN_22847</name>
</gene>